<gene>
    <name evidence="7" type="ORF">WSS_A43685</name>
</gene>
<feature type="non-terminal residue" evidence="7">
    <location>
        <position position="1"/>
    </location>
</feature>
<comment type="caution">
    <text evidence="7">The sequence shown here is derived from an EMBL/GenBank/DDBJ whole genome shotgun (WGS) entry which is preliminary data.</text>
</comment>
<dbReference type="SUPFAM" id="SSF52518">
    <property type="entry name" value="Thiamin diphosphate-binding fold (THDP-binding)"/>
    <property type="match status" value="1"/>
</dbReference>
<evidence type="ECO:0000313" key="7">
    <source>
        <dbReference type="EMBL" id="EKT76256.1"/>
    </source>
</evidence>
<feature type="domain" description="Thiamine pyrophosphate enzyme N-terminal TPP-binding" evidence="6">
    <location>
        <begin position="1"/>
        <end position="51"/>
    </location>
</feature>
<comment type="similarity">
    <text evidence="3">Belongs to the TPP enzyme family.</text>
</comment>
<dbReference type="GO" id="GO:0050660">
    <property type="term" value="F:flavin adenine dinucleotide binding"/>
    <property type="evidence" value="ECO:0007669"/>
    <property type="project" value="TreeGrafter"/>
</dbReference>
<evidence type="ECO:0000313" key="8">
    <source>
        <dbReference type="Proteomes" id="UP000005951"/>
    </source>
</evidence>
<evidence type="ECO:0000256" key="1">
    <source>
        <dbReference type="ARBA" id="ARBA00004974"/>
    </source>
</evidence>
<dbReference type="InterPro" id="IPR029061">
    <property type="entry name" value="THDP-binding"/>
</dbReference>
<feature type="non-terminal residue" evidence="7">
    <location>
        <position position="84"/>
    </location>
</feature>
<proteinExistence type="inferred from homology"/>
<protein>
    <recommendedName>
        <fullName evidence="4">acetolactate synthase</fullName>
        <ecNumber evidence="4">2.2.1.6</ecNumber>
    </recommendedName>
</protein>
<dbReference type="RefSeq" id="WP_005265767.1">
    <property type="nucleotide sequence ID" value="NZ_AJYC02000412.1"/>
</dbReference>
<dbReference type="EMBL" id="AJYC02000412">
    <property type="protein sequence ID" value="EKT76256.1"/>
    <property type="molecule type" value="Genomic_DNA"/>
</dbReference>
<comment type="pathway">
    <text evidence="2">Amino-acid biosynthesis; L-valine biosynthesis; L-valine from pyruvate: step 1/4.</text>
</comment>
<dbReference type="Pfam" id="PF02776">
    <property type="entry name" value="TPP_enzyme_N"/>
    <property type="match status" value="1"/>
</dbReference>
<keyword evidence="5" id="KW-0028">Amino-acid biosynthesis</keyword>
<organism evidence="7 8">
    <name type="scientific">Rhodococcus opacus M213</name>
    <dbReference type="NCBI Taxonomy" id="1129896"/>
    <lineage>
        <taxon>Bacteria</taxon>
        <taxon>Bacillati</taxon>
        <taxon>Actinomycetota</taxon>
        <taxon>Actinomycetes</taxon>
        <taxon>Mycobacteriales</taxon>
        <taxon>Nocardiaceae</taxon>
        <taxon>Rhodococcus</taxon>
    </lineage>
</organism>
<dbReference type="GO" id="GO:0005948">
    <property type="term" value="C:acetolactate synthase complex"/>
    <property type="evidence" value="ECO:0007669"/>
    <property type="project" value="TreeGrafter"/>
</dbReference>
<dbReference type="GO" id="GO:0003984">
    <property type="term" value="F:acetolactate synthase activity"/>
    <property type="evidence" value="ECO:0007669"/>
    <property type="project" value="UniProtKB-EC"/>
</dbReference>
<evidence type="ECO:0000259" key="6">
    <source>
        <dbReference type="Pfam" id="PF02776"/>
    </source>
</evidence>
<dbReference type="CDD" id="cd07035">
    <property type="entry name" value="TPP_PYR_POX_like"/>
    <property type="match status" value="1"/>
</dbReference>
<comment type="pathway">
    <text evidence="1">Amino-acid biosynthesis; L-isoleucine biosynthesis; L-isoleucine from 2-oxobutanoate: step 1/4.</text>
</comment>
<name>K8X5Z8_RHOOP</name>
<keyword evidence="7" id="KW-0808">Transferase</keyword>
<dbReference type="Proteomes" id="UP000005951">
    <property type="component" value="Unassembled WGS sequence"/>
</dbReference>
<reference evidence="7 8" key="1">
    <citation type="journal article" date="2013" name="Genome Announc.">
        <title>Draft Genome Sequence of Rhodococcus opacus Strain M213 Shows a Diverse Catabolic Potential.</title>
        <authorList>
            <person name="Pathak A."/>
            <person name="Green S.J."/>
            <person name="Ogram A."/>
            <person name="Chauhan A."/>
        </authorList>
    </citation>
    <scope>NUCLEOTIDE SEQUENCE [LARGE SCALE GENOMIC DNA]</scope>
    <source>
        <strain evidence="7 8">M213</strain>
    </source>
</reference>
<sequence length="84" mass="8626">VGVCMATSGPGATNLVTPLADAQMDSVPVVAITGQVGRGLIGTDAFQEADICGVTMPITKHNFLVTDPKDIPRTLAEAFRIAAT</sequence>
<dbReference type="InterPro" id="IPR012001">
    <property type="entry name" value="Thiamin_PyroP_enz_TPP-bd_dom"/>
</dbReference>
<evidence type="ECO:0000256" key="5">
    <source>
        <dbReference type="ARBA" id="ARBA00023304"/>
    </source>
</evidence>
<dbReference type="InterPro" id="IPR045229">
    <property type="entry name" value="TPP_enz"/>
</dbReference>
<dbReference type="GO" id="GO:0009099">
    <property type="term" value="P:L-valine biosynthetic process"/>
    <property type="evidence" value="ECO:0007669"/>
    <property type="project" value="UniProtKB-UniPathway"/>
</dbReference>
<evidence type="ECO:0000256" key="3">
    <source>
        <dbReference type="ARBA" id="ARBA00007812"/>
    </source>
</evidence>
<keyword evidence="5" id="KW-0100">Branched-chain amino acid biosynthesis</keyword>
<dbReference type="UniPathway" id="UPA00047">
    <property type="reaction ID" value="UER00055"/>
</dbReference>
<dbReference type="PANTHER" id="PTHR18968:SF13">
    <property type="entry name" value="ACETOLACTATE SYNTHASE CATALYTIC SUBUNIT, MITOCHONDRIAL"/>
    <property type="match status" value="1"/>
</dbReference>
<dbReference type="GO" id="GO:0030976">
    <property type="term" value="F:thiamine pyrophosphate binding"/>
    <property type="evidence" value="ECO:0007669"/>
    <property type="project" value="InterPro"/>
</dbReference>
<dbReference type="GO" id="GO:0009097">
    <property type="term" value="P:isoleucine biosynthetic process"/>
    <property type="evidence" value="ECO:0007669"/>
    <property type="project" value="UniProtKB-UniPathway"/>
</dbReference>
<dbReference type="EC" id="2.2.1.6" evidence="4"/>
<dbReference type="GO" id="GO:0000287">
    <property type="term" value="F:magnesium ion binding"/>
    <property type="evidence" value="ECO:0007669"/>
    <property type="project" value="UniProtKB-ARBA"/>
</dbReference>
<dbReference type="Gene3D" id="3.40.50.970">
    <property type="match status" value="1"/>
</dbReference>
<dbReference type="AlphaFoldDB" id="K8X5Z8"/>
<dbReference type="PANTHER" id="PTHR18968">
    <property type="entry name" value="THIAMINE PYROPHOSPHATE ENZYMES"/>
    <property type="match status" value="1"/>
</dbReference>
<evidence type="ECO:0000256" key="2">
    <source>
        <dbReference type="ARBA" id="ARBA00005025"/>
    </source>
</evidence>
<evidence type="ECO:0000256" key="4">
    <source>
        <dbReference type="ARBA" id="ARBA00013145"/>
    </source>
</evidence>
<accession>K8X5Z8</accession>
<dbReference type="UniPathway" id="UPA00049">
    <property type="reaction ID" value="UER00059"/>
</dbReference>